<organism evidence="1 2">
    <name type="scientific">Armillaria gallica</name>
    <name type="common">Bulbous honey fungus</name>
    <name type="synonym">Armillaria bulbosa</name>
    <dbReference type="NCBI Taxonomy" id="47427"/>
    <lineage>
        <taxon>Eukaryota</taxon>
        <taxon>Fungi</taxon>
        <taxon>Dikarya</taxon>
        <taxon>Basidiomycota</taxon>
        <taxon>Agaricomycotina</taxon>
        <taxon>Agaricomycetes</taxon>
        <taxon>Agaricomycetidae</taxon>
        <taxon>Agaricales</taxon>
        <taxon>Marasmiineae</taxon>
        <taxon>Physalacriaceae</taxon>
        <taxon>Armillaria</taxon>
    </lineage>
</organism>
<dbReference type="OrthoDB" id="10531723at2759"/>
<proteinExistence type="predicted"/>
<dbReference type="AlphaFoldDB" id="A0A2H3F1M1"/>
<protein>
    <submittedName>
        <fullName evidence="1">Uncharacterized protein</fullName>
    </submittedName>
</protein>
<dbReference type="InParanoid" id="A0A2H3F1M1"/>
<sequence length="178" mass="19778">MNSAQRASSSIARVDLPYDADGSLGLVENRLRAPFGVYIKSTLSFPEPVASHAFKEPVRALSQADTTIIRTPYFTFSRQCFGFLRGKVYTVCRSTISGWLLKSERHGFRDIKTNDESPLGNVERGLAWCETVFQRRFPVVFSAASIAVFRSDSVDTAVNSAGSWQYSCELVNPSLSTY</sequence>
<name>A0A2H3F1M1_ARMGA</name>
<accession>A0A2H3F1M1</accession>
<reference evidence="2" key="1">
    <citation type="journal article" date="2017" name="Nat. Ecol. Evol.">
        <title>Genome expansion and lineage-specific genetic innovations in the forest pathogenic fungi Armillaria.</title>
        <authorList>
            <person name="Sipos G."/>
            <person name="Prasanna A.N."/>
            <person name="Walter M.C."/>
            <person name="O'Connor E."/>
            <person name="Balint B."/>
            <person name="Krizsan K."/>
            <person name="Kiss B."/>
            <person name="Hess J."/>
            <person name="Varga T."/>
            <person name="Slot J."/>
            <person name="Riley R."/>
            <person name="Boka B."/>
            <person name="Rigling D."/>
            <person name="Barry K."/>
            <person name="Lee J."/>
            <person name="Mihaltcheva S."/>
            <person name="LaButti K."/>
            <person name="Lipzen A."/>
            <person name="Waldron R."/>
            <person name="Moloney N.M."/>
            <person name="Sperisen C."/>
            <person name="Kredics L."/>
            <person name="Vagvoelgyi C."/>
            <person name="Patrignani A."/>
            <person name="Fitzpatrick D."/>
            <person name="Nagy I."/>
            <person name="Doyle S."/>
            <person name="Anderson J.B."/>
            <person name="Grigoriev I.V."/>
            <person name="Gueldener U."/>
            <person name="Muensterkoetter M."/>
            <person name="Nagy L.G."/>
        </authorList>
    </citation>
    <scope>NUCLEOTIDE SEQUENCE [LARGE SCALE GENOMIC DNA]</scope>
    <source>
        <strain evidence="2">Ar21-2</strain>
    </source>
</reference>
<dbReference type="Proteomes" id="UP000217790">
    <property type="component" value="Unassembled WGS sequence"/>
</dbReference>
<dbReference type="EMBL" id="KZ293644">
    <property type="protein sequence ID" value="PBL04457.1"/>
    <property type="molecule type" value="Genomic_DNA"/>
</dbReference>
<keyword evidence="2" id="KW-1185">Reference proteome</keyword>
<evidence type="ECO:0000313" key="1">
    <source>
        <dbReference type="EMBL" id="PBL04457.1"/>
    </source>
</evidence>
<gene>
    <name evidence="1" type="ORF">ARMGADRAFT_1070899</name>
</gene>
<evidence type="ECO:0000313" key="2">
    <source>
        <dbReference type="Proteomes" id="UP000217790"/>
    </source>
</evidence>